<keyword evidence="8" id="KW-0238">DNA-binding</keyword>
<keyword evidence="9" id="KW-0234">DNA repair</keyword>
<evidence type="ECO:0000256" key="4">
    <source>
        <dbReference type="ARBA" id="ARBA00022801"/>
    </source>
</evidence>
<keyword evidence="18" id="KW-1185">Reference proteome</keyword>
<dbReference type="EMBL" id="JACOOK010000001">
    <property type="protein sequence ID" value="MBC5615797.1"/>
    <property type="molecule type" value="Genomic_DNA"/>
</dbReference>
<evidence type="ECO:0000256" key="5">
    <source>
        <dbReference type="ARBA" id="ARBA00022806"/>
    </source>
</evidence>
<dbReference type="EC" id="5.6.2.4" evidence="12"/>
<evidence type="ECO:0000256" key="14">
    <source>
        <dbReference type="PROSITE-ProRule" id="PRU00560"/>
    </source>
</evidence>
<dbReference type="InterPro" id="IPR027417">
    <property type="entry name" value="P-loop_NTPase"/>
</dbReference>
<evidence type="ECO:0000256" key="8">
    <source>
        <dbReference type="ARBA" id="ARBA00023125"/>
    </source>
</evidence>
<evidence type="ECO:0000256" key="13">
    <source>
        <dbReference type="ARBA" id="ARBA00048988"/>
    </source>
</evidence>
<gene>
    <name evidence="17" type="ORF">H8S08_02010</name>
</gene>
<feature type="domain" description="UvrD-like helicase ATP-binding" evidence="15">
    <location>
        <begin position="1"/>
        <end position="456"/>
    </location>
</feature>
<reference evidence="17 18" key="1">
    <citation type="submission" date="2020-08" db="EMBL/GenBank/DDBJ databases">
        <title>Genome public.</title>
        <authorList>
            <person name="Liu C."/>
            <person name="Sun Q."/>
        </authorList>
    </citation>
    <scope>NUCLEOTIDE SEQUENCE [LARGE SCALE GENOMIC DNA]</scope>
    <source>
        <strain evidence="17 18">New-7</strain>
    </source>
</reference>
<dbReference type="InterPro" id="IPR014017">
    <property type="entry name" value="DNA_helicase_UvrD-like_C"/>
</dbReference>
<keyword evidence="3" id="KW-0227">DNA damage</keyword>
<dbReference type="PANTHER" id="PTHR11070:SF67">
    <property type="entry name" value="DNA 3'-5' HELICASE"/>
    <property type="match status" value="1"/>
</dbReference>
<dbReference type="Gene3D" id="3.40.50.300">
    <property type="entry name" value="P-loop containing nucleotide triphosphate hydrolases"/>
    <property type="match status" value="3"/>
</dbReference>
<dbReference type="InterPro" id="IPR000212">
    <property type="entry name" value="DNA_helicase_UvrD/REP"/>
</dbReference>
<dbReference type="Gene3D" id="3.90.320.10">
    <property type="match status" value="1"/>
</dbReference>
<dbReference type="Gene3D" id="1.10.3170.10">
    <property type="entry name" value="Recbcd, chain B, domain 2"/>
    <property type="match status" value="1"/>
</dbReference>
<dbReference type="Proteomes" id="UP000636891">
    <property type="component" value="Unassembled WGS sequence"/>
</dbReference>
<evidence type="ECO:0000256" key="12">
    <source>
        <dbReference type="ARBA" id="ARBA00034808"/>
    </source>
</evidence>
<keyword evidence="4 14" id="KW-0378">Hydrolase</keyword>
<keyword evidence="7 14" id="KW-0067">ATP-binding</keyword>
<proteinExistence type="predicted"/>
<dbReference type="Pfam" id="PF13361">
    <property type="entry name" value="UvrD_C"/>
    <property type="match status" value="1"/>
</dbReference>
<protein>
    <recommendedName>
        <fullName evidence="12">DNA 3'-5' helicase</fullName>
        <ecNumber evidence="12">5.6.2.4</ecNumber>
    </recommendedName>
</protein>
<sequence>MGNIKILKASAGSGKTYQLAYAYIRNVIRDPGRYRHILAVTFTNKATEEMKQRIISEINRLACGAPDGYLPELVRDLELPPDTIRRRAREARTRILHDYSHFTIVTIDKFFQRIIRSFIKELGIDINFNLELQTDPLLDTAADRLIEAIATDDKLRKWIVRFAEEQIDRNGKWDVRSEIVALGRELFREQYKTLQSEPVTPEKLTAVVGEAIARSRAVKDEMRRTASEALAVIADAGLRPEDFAYGRQGCTGYLTRINNGEIVPYGKRVQDALGSDDKWVSAKSPHRAKILSLVPQLRGLFGRLCETFDRNFRFLNTTRLLQTNYRSFALLNNLNEKIAEVCAEQHLIPISETNSIINKLIAGNDTPFIYEKTGNTFSHFMIDEFQDTSSQQWQNFVPLLENAVAQQDEFPVLLVGDVKQSIYRWRGGDWQILGRKVREAFGQIAEQTLDTNYRSSGTIVAFNNNLIERCVRSANESLNRLLDASAGEGTISASLRRELTDMLAEAYSDLKQKQHRAPQAGYVRITAYDPPEEETARTPVIETVEELQRRGYAPGDIAVLVRTNAQGVAVARQLLDYKASRPDTPYCYDVVTQEALQIGNSDTVGFIIAVLQIASSPDDRIRIAFYNRYLGRNLDEPPTPDESAWIGRLRLLSLEEAFSEIVLFYRLAEKKDEIAYIQALEEQIHAFGTSRIADIPLFLQWWDESGRTQSIHLPRNRDAINIITIHKSKGLQYKAVCIPYCNWSLQPKTGSLLWARSPEAPFDTLEHVPLEWNKALAESYFSEAYFRETVLAQIDNINLFYVAATRAEEELHIQFPRSAQENTARIHQLILGSIETDGEGNAKIGTLQGHFSETEQGLTYDFGTPAVSSAEEHAATGYPASYPVEKNHSKLKFRLSSQRYFEQDDPPAPSLRDHGILMHRLFEQVADRTEIMPRLQQMRRNGLLSDNEAQQVQALLDKALDDPLIASWFDSRWSAVRNENTILVPNAPTVRRPDRVLTRGTEAVVIDYKFGRKKRTAHTRQIEAYMRLLRDMGYRSVTGYLWYVELQEIERVAANAVG</sequence>
<keyword evidence="10" id="KW-0413">Isomerase</keyword>
<comment type="catalytic activity">
    <reaction evidence="13">
        <text>ATP + H2O = ADP + phosphate + H(+)</text>
        <dbReference type="Rhea" id="RHEA:13065"/>
        <dbReference type="ChEBI" id="CHEBI:15377"/>
        <dbReference type="ChEBI" id="CHEBI:15378"/>
        <dbReference type="ChEBI" id="CHEBI:30616"/>
        <dbReference type="ChEBI" id="CHEBI:43474"/>
        <dbReference type="ChEBI" id="CHEBI:456216"/>
        <dbReference type="EC" id="5.6.2.4"/>
    </reaction>
</comment>
<evidence type="ECO:0000259" key="15">
    <source>
        <dbReference type="PROSITE" id="PS51198"/>
    </source>
</evidence>
<evidence type="ECO:0000313" key="17">
    <source>
        <dbReference type="EMBL" id="MBC5615797.1"/>
    </source>
</evidence>
<dbReference type="PROSITE" id="PS51198">
    <property type="entry name" value="UVRD_HELICASE_ATP_BIND"/>
    <property type="match status" value="1"/>
</dbReference>
<evidence type="ECO:0000313" key="18">
    <source>
        <dbReference type="Proteomes" id="UP000636891"/>
    </source>
</evidence>
<keyword evidence="2 14" id="KW-0547">Nucleotide-binding</keyword>
<evidence type="ECO:0000256" key="9">
    <source>
        <dbReference type="ARBA" id="ARBA00023204"/>
    </source>
</evidence>
<dbReference type="InterPro" id="IPR014016">
    <property type="entry name" value="UvrD-like_ATP-bd"/>
</dbReference>
<evidence type="ECO:0000256" key="3">
    <source>
        <dbReference type="ARBA" id="ARBA00022763"/>
    </source>
</evidence>
<evidence type="ECO:0000256" key="10">
    <source>
        <dbReference type="ARBA" id="ARBA00023235"/>
    </source>
</evidence>
<keyword evidence="1" id="KW-0540">Nuclease</keyword>
<feature type="domain" description="UvrD-like helicase C-terminal" evidence="16">
    <location>
        <begin position="457"/>
        <end position="730"/>
    </location>
</feature>
<dbReference type="InterPro" id="IPR011604">
    <property type="entry name" value="PDDEXK-like_dom_sf"/>
</dbReference>
<dbReference type="InterPro" id="IPR022765">
    <property type="entry name" value="Dna2/Cas4_DUF83"/>
</dbReference>
<evidence type="ECO:0000256" key="2">
    <source>
        <dbReference type="ARBA" id="ARBA00022741"/>
    </source>
</evidence>
<dbReference type="RefSeq" id="WP_118656337.1">
    <property type="nucleotide sequence ID" value="NZ_JACOOK010000001.1"/>
</dbReference>
<organism evidence="17 18">
    <name type="scientific">Alistipes hominis</name>
    <dbReference type="NCBI Taxonomy" id="2763015"/>
    <lineage>
        <taxon>Bacteria</taxon>
        <taxon>Pseudomonadati</taxon>
        <taxon>Bacteroidota</taxon>
        <taxon>Bacteroidia</taxon>
        <taxon>Bacteroidales</taxon>
        <taxon>Rikenellaceae</taxon>
        <taxon>Alistipes</taxon>
    </lineage>
</organism>
<comment type="caution">
    <text evidence="17">The sequence shown here is derived from an EMBL/GenBank/DDBJ whole genome shotgun (WGS) entry which is preliminary data.</text>
</comment>
<evidence type="ECO:0000256" key="6">
    <source>
        <dbReference type="ARBA" id="ARBA00022839"/>
    </source>
</evidence>
<accession>A0ABR7CJF7</accession>
<keyword evidence="6" id="KW-0269">Exonuclease</keyword>
<dbReference type="Pfam" id="PF00580">
    <property type="entry name" value="UvrD-helicase"/>
    <property type="match status" value="1"/>
</dbReference>
<dbReference type="PROSITE" id="PS51217">
    <property type="entry name" value="UVRD_HELICASE_CTER"/>
    <property type="match status" value="1"/>
</dbReference>
<keyword evidence="5 14" id="KW-0347">Helicase</keyword>
<dbReference type="SUPFAM" id="SSF52540">
    <property type="entry name" value="P-loop containing nucleoside triphosphate hydrolases"/>
    <property type="match status" value="1"/>
</dbReference>
<dbReference type="PANTHER" id="PTHR11070">
    <property type="entry name" value="UVRD / RECB / PCRA DNA HELICASE FAMILY MEMBER"/>
    <property type="match status" value="1"/>
</dbReference>
<evidence type="ECO:0000256" key="7">
    <source>
        <dbReference type="ARBA" id="ARBA00022840"/>
    </source>
</evidence>
<name>A0ABR7CJF7_9BACT</name>
<dbReference type="Pfam" id="PF01930">
    <property type="entry name" value="Cas_Cas4"/>
    <property type="match status" value="1"/>
</dbReference>
<feature type="binding site" evidence="14">
    <location>
        <begin position="9"/>
        <end position="16"/>
    </location>
    <ligand>
        <name>ATP</name>
        <dbReference type="ChEBI" id="CHEBI:30616"/>
    </ligand>
</feature>
<evidence type="ECO:0000256" key="11">
    <source>
        <dbReference type="ARBA" id="ARBA00034617"/>
    </source>
</evidence>
<comment type="catalytic activity">
    <reaction evidence="11">
        <text>Couples ATP hydrolysis with the unwinding of duplex DNA by translocating in the 3'-5' direction.</text>
        <dbReference type="EC" id="5.6.2.4"/>
    </reaction>
</comment>
<evidence type="ECO:0000256" key="1">
    <source>
        <dbReference type="ARBA" id="ARBA00022722"/>
    </source>
</evidence>
<evidence type="ECO:0000259" key="16">
    <source>
        <dbReference type="PROSITE" id="PS51217"/>
    </source>
</evidence>